<proteinExistence type="predicted"/>
<comment type="caution">
    <text evidence="2">The sequence shown here is derived from an EMBL/GenBank/DDBJ whole genome shotgun (WGS) entry which is preliminary data.</text>
</comment>
<dbReference type="OrthoDB" id="443402at2759"/>
<reference evidence="2" key="1">
    <citation type="submission" date="2020-04" db="EMBL/GenBank/DDBJ databases">
        <title>Genome Assembly and Annotation of Botryosphaeria dothidea sdau 11-99, a Latent Pathogen of Apple Fruit Ring Rot in China.</title>
        <authorList>
            <person name="Yu C."/>
            <person name="Diao Y."/>
            <person name="Lu Q."/>
            <person name="Zhao J."/>
            <person name="Cui S."/>
            <person name="Peng C."/>
            <person name="He B."/>
            <person name="Liu H."/>
        </authorList>
    </citation>
    <scope>NUCLEOTIDE SEQUENCE [LARGE SCALE GENOMIC DNA]</scope>
    <source>
        <strain evidence="2">Sdau11-99</strain>
    </source>
</reference>
<dbReference type="Pfam" id="PF25053">
    <property type="entry name" value="DUF7791"/>
    <property type="match status" value="1"/>
</dbReference>
<evidence type="ECO:0000313" key="3">
    <source>
        <dbReference type="Proteomes" id="UP000572817"/>
    </source>
</evidence>
<feature type="domain" description="DUF7791" evidence="1">
    <location>
        <begin position="374"/>
        <end position="510"/>
    </location>
</feature>
<sequence length="541" mass="62183">MVLDPFSTLGLAGNIIHHSQHLLGITALINEASADGAAAVGPHLIGLCNNCGDIANTIQQALEDLKAKEERTRWKSFVQAMKQSGRTGQFVDLSKKIEKLQGLLNLHLVVLITKKQSHVSQQLESLAAESRRLNMDRTKDLQFLKSEVIDALNSLDKKASLPKTSIDKHMSKISWQKPLICYVYLDLDGMHYQSDYEPWSFTEPQESVQLLRQQQDASVRFCFFIDGLDKYDAESTGGTHAGLVRSLKTLAESPDIKLCVSSRPWTVFMDAFGRNPERMLALEDLNCGDIYSYVSSTFSQNQRFVELESQNRRYHELIEEIVEKARGVFLWVFLVVRSLESGLEHSDRISDLRRRLRLLPRNLKALFRQILGNMDEVYQQQAAELFKMMLDTSSPISLMTLSLADEEDVDFAFKPHQPLTTVQIRDRQEIMRRRLDARCKGLVEVTKLPTQHSANGSHYFFSMKIDFLHRTVRDFLKNKEMEDFFERFTQDFNSHLVLAKSFLAQMKNTRCVWKLKHILDSWHSADLHDIWRDGSNLVQVT</sequence>
<protein>
    <recommendedName>
        <fullName evidence="1">DUF7791 domain-containing protein</fullName>
    </recommendedName>
</protein>
<dbReference type="AlphaFoldDB" id="A0A8H4J6D2"/>
<keyword evidence="3" id="KW-1185">Reference proteome</keyword>
<accession>A0A8H4J6D2</accession>
<dbReference type="InterPro" id="IPR056693">
    <property type="entry name" value="DUF7791"/>
</dbReference>
<dbReference type="PANTHER" id="PTHR10039">
    <property type="entry name" value="AMELOGENIN"/>
    <property type="match status" value="1"/>
</dbReference>
<evidence type="ECO:0000313" key="2">
    <source>
        <dbReference type="EMBL" id="KAF4314031.1"/>
    </source>
</evidence>
<dbReference type="PANTHER" id="PTHR10039:SF5">
    <property type="entry name" value="NACHT DOMAIN-CONTAINING PROTEIN"/>
    <property type="match status" value="1"/>
</dbReference>
<evidence type="ECO:0000259" key="1">
    <source>
        <dbReference type="Pfam" id="PF25053"/>
    </source>
</evidence>
<gene>
    <name evidence="2" type="ORF">GTA08_BOTSDO00369</name>
</gene>
<dbReference type="SUPFAM" id="SSF52540">
    <property type="entry name" value="P-loop containing nucleoside triphosphate hydrolases"/>
    <property type="match status" value="1"/>
</dbReference>
<dbReference type="Proteomes" id="UP000572817">
    <property type="component" value="Unassembled WGS sequence"/>
</dbReference>
<organism evidence="2 3">
    <name type="scientific">Botryosphaeria dothidea</name>
    <dbReference type="NCBI Taxonomy" id="55169"/>
    <lineage>
        <taxon>Eukaryota</taxon>
        <taxon>Fungi</taxon>
        <taxon>Dikarya</taxon>
        <taxon>Ascomycota</taxon>
        <taxon>Pezizomycotina</taxon>
        <taxon>Dothideomycetes</taxon>
        <taxon>Dothideomycetes incertae sedis</taxon>
        <taxon>Botryosphaeriales</taxon>
        <taxon>Botryosphaeriaceae</taxon>
        <taxon>Botryosphaeria</taxon>
    </lineage>
</organism>
<name>A0A8H4J6D2_9PEZI</name>
<dbReference type="EMBL" id="WWBZ02000001">
    <property type="protein sequence ID" value="KAF4314031.1"/>
    <property type="molecule type" value="Genomic_DNA"/>
</dbReference>
<dbReference type="InterPro" id="IPR027417">
    <property type="entry name" value="P-loop_NTPase"/>
</dbReference>